<dbReference type="GO" id="GO:0003677">
    <property type="term" value="F:DNA binding"/>
    <property type="evidence" value="ECO:0007669"/>
    <property type="project" value="UniProtKB-KW"/>
</dbReference>
<protein>
    <recommendedName>
        <fullName evidence="4">HTH CENPB-type domain-containing protein</fullName>
    </recommendedName>
</protein>
<dbReference type="SUPFAM" id="SSF46689">
    <property type="entry name" value="Homeodomain-like"/>
    <property type="match status" value="2"/>
</dbReference>
<dbReference type="AlphaFoldDB" id="G3MM83"/>
<evidence type="ECO:0000256" key="1">
    <source>
        <dbReference type="ARBA" id="ARBA00004123"/>
    </source>
</evidence>
<dbReference type="EMBL" id="JO842984">
    <property type="protein sequence ID" value="AEO34601.1"/>
    <property type="molecule type" value="mRNA"/>
</dbReference>
<proteinExistence type="evidence at transcript level"/>
<dbReference type="InterPro" id="IPR036397">
    <property type="entry name" value="RNaseH_sf"/>
</dbReference>
<comment type="subcellular location">
    <subcellularLocation>
        <location evidence="1">Nucleus</location>
    </subcellularLocation>
</comment>
<evidence type="ECO:0000259" key="4">
    <source>
        <dbReference type="PROSITE" id="PS51253"/>
    </source>
</evidence>
<dbReference type="Gene3D" id="1.10.10.60">
    <property type="entry name" value="Homeodomain-like"/>
    <property type="match status" value="2"/>
</dbReference>
<dbReference type="PROSITE" id="PS51253">
    <property type="entry name" value="HTH_CENPB"/>
    <property type="match status" value="1"/>
</dbReference>
<keyword evidence="2" id="KW-0238">DNA-binding</keyword>
<name>G3MM83_AMBMU</name>
<reference evidence="5" key="1">
    <citation type="journal article" date="2011" name="PLoS ONE">
        <title>A deep insight into the sialotranscriptome of the gulf coast tick, Amblyomma maculatum.</title>
        <authorList>
            <person name="Karim S."/>
            <person name="Singh P."/>
            <person name="Ribeiro J.M."/>
        </authorList>
    </citation>
    <scope>NUCLEOTIDE SEQUENCE</scope>
    <source>
        <tissue evidence="5">Salivary gland</tissue>
    </source>
</reference>
<dbReference type="PANTHER" id="PTHR19303:SF73">
    <property type="entry name" value="PROTEIN PDC2"/>
    <property type="match status" value="1"/>
</dbReference>
<feature type="region of interest" description="Disordered" evidence="3">
    <location>
        <begin position="437"/>
        <end position="476"/>
    </location>
</feature>
<evidence type="ECO:0000313" key="5">
    <source>
        <dbReference type="EMBL" id="AEO34601.1"/>
    </source>
</evidence>
<feature type="domain" description="HTH CENPB-type" evidence="4">
    <location>
        <begin position="62"/>
        <end position="133"/>
    </location>
</feature>
<dbReference type="InterPro" id="IPR050863">
    <property type="entry name" value="CenT-Element_Derived"/>
</dbReference>
<dbReference type="InterPro" id="IPR006600">
    <property type="entry name" value="HTH_CenpB_DNA-bd_dom"/>
</dbReference>
<dbReference type="GO" id="GO:0005634">
    <property type="term" value="C:nucleus"/>
    <property type="evidence" value="ECO:0007669"/>
    <property type="project" value="UniProtKB-SubCell"/>
</dbReference>
<accession>G3MM83</accession>
<dbReference type="InterPro" id="IPR004875">
    <property type="entry name" value="DDE_SF_endonuclease_dom"/>
</dbReference>
<feature type="compositionally biased region" description="Acidic residues" evidence="3">
    <location>
        <begin position="451"/>
        <end position="464"/>
    </location>
</feature>
<dbReference type="Pfam" id="PF03184">
    <property type="entry name" value="DDE_1"/>
    <property type="match status" value="1"/>
</dbReference>
<organism evidence="5">
    <name type="scientific">Amblyomma maculatum</name>
    <name type="common">Gulf Coast tick</name>
    <dbReference type="NCBI Taxonomy" id="34609"/>
    <lineage>
        <taxon>Eukaryota</taxon>
        <taxon>Metazoa</taxon>
        <taxon>Ecdysozoa</taxon>
        <taxon>Arthropoda</taxon>
        <taxon>Chelicerata</taxon>
        <taxon>Arachnida</taxon>
        <taxon>Acari</taxon>
        <taxon>Parasitiformes</taxon>
        <taxon>Ixodida</taxon>
        <taxon>Ixodoidea</taxon>
        <taxon>Ixodidae</taxon>
        <taxon>Amblyomminae</taxon>
        <taxon>Amblyomma</taxon>
    </lineage>
</organism>
<dbReference type="InterPro" id="IPR009057">
    <property type="entry name" value="Homeodomain-like_sf"/>
</dbReference>
<dbReference type="Gene3D" id="3.30.420.10">
    <property type="entry name" value="Ribonuclease H-like superfamily/Ribonuclease H"/>
    <property type="match status" value="1"/>
</dbReference>
<dbReference type="SMART" id="SM00674">
    <property type="entry name" value="CENPB"/>
    <property type="match status" value="1"/>
</dbReference>
<evidence type="ECO:0000256" key="3">
    <source>
        <dbReference type="SAM" id="MobiDB-lite"/>
    </source>
</evidence>
<dbReference type="PANTHER" id="PTHR19303">
    <property type="entry name" value="TRANSPOSON"/>
    <property type="match status" value="1"/>
</dbReference>
<sequence length="528" mass="59165">MAPTKRKAISLEVKHQIHQDFRQGFKVGSLTKKYGLSQSTVSTIIKAADVLEKAGSSGHDDQRKRVRDPLYSDVEESLYQWFLNARNQNVPITGPILCAKAKKFAFLLGRENFEPGGGWIQRFKDRHGIVYRNVVGEAASLDVSAKDEWLATKLPELLERYEQKDIFNGDETALFYEMLPSRTHALKGDPCSGGKHSKVRVTVFLCASMDGSERLKPFVIGKSKRPHCFRNQHIPVRYRNNKKAWMTRDLFQEWLLEFDGLMEQKKRKVVLVLDNCTAHSVSVKLTSVELLFLPPNTTAGLQPMDAGVIANFKALYRRRMLEWLILKIDRLGSPEDASGPAHLKVSLIEAVRFVYGAWYEVKQSTIQNCFRKAGFVRHDCAVSEGTDTDDLLPETADVCALWDHVASSDNAGGALLEDFLNADCAAASCEEFTDEAIAEEQRQKAASSDGENSDDDDGTMDNDGSDTTTPAPLSSRSAVQSIQSLIGFIHATGLPHMYAQQLETMQTEIIKRQLPLKQARISDFFKRD</sequence>
<evidence type="ECO:0000256" key="2">
    <source>
        <dbReference type="ARBA" id="ARBA00023125"/>
    </source>
</evidence>
<dbReference type="Pfam" id="PF03221">
    <property type="entry name" value="HTH_Tnp_Tc5"/>
    <property type="match status" value="1"/>
</dbReference>